<dbReference type="Proteomes" id="UP001596074">
    <property type="component" value="Unassembled WGS sequence"/>
</dbReference>
<protein>
    <submittedName>
        <fullName evidence="2">DUF6968 family protein</fullName>
    </submittedName>
</protein>
<dbReference type="Pfam" id="PF22302">
    <property type="entry name" value="DUF6968"/>
    <property type="match status" value="1"/>
</dbReference>
<dbReference type="InterPro" id="IPR054241">
    <property type="entry name" value="DUF6968"/>
</dbReference>
<feature type="domain" description="DUF6968" evidence="1">
    <location>
        <begin position="13"/>
        <end position="106"/>
    </location>
</feature>
<dbReference type="RefSeq" id="WP_378281995.1">
    <property type="nucleotide sequence ID" value="NZ_JBHSON010000013.1"/>
</dbReference>
<keyword evidence="3" id="KW-1185">Reference proteome</keyword>
<gene>
    <name evidence="2" type="ORF">ACFPZN_12185</name>
</gene>
<proteinExistence type="predicted"/>
<evidence type="ECO:0000313" key="2">
    <source>
        <dbReference type="EMBL" id="MFC5746372.1"/>
    </source>
</evidence>
<sequence length="122" mass="13088">MTTTHELGEVVAERRVEAVAEDGRRTPVILKFGRPHPDPLSAHDDWCCPHQIVGLGDETVQAAFGVDSLQALLLSVYAVRLKLVERAAGASVSLEWEGGPDLGLTVVPEPHEAVPPATCRGF</sequence>
<organism evidence="2 3">
    <name type="scientific">Actinomadura rugatobispora</name>
    <dbReference type="NCBI Taxonomy" id="1994"/>
    <lineage>
        <taxon>Bacteria</taxon>
        <taxon>Bacillati</taxon>
        <taxon>Actinomycetota</taxon>
        <taxon>Actinomycetes</taxon>
        <taxon>Streptosporangiales</taxon>
        <taxon>Thermomonosporaceae</taxon>
        <taxon>Actinomadura</taxon>
    </lineage>
</organism>
<comment type="caution">
    <text evidence="2">The sequence shown here is derived from an EMBL/GenBank/DDBJ whole genome shotgun (WGS) entry which is preliminary data.</text>
</comment>
<evidence type="ECO:0000259" key="1">
    <source>
        <dbReference type="Pfam" id="PF22302"/>
    </source>
</evidence>
<dbReference type="EMBL" id="JBHSON010000013">
    <property type="protein sequence ID" value="MFC5746372.1"/>
    <property type="molecule type" value="Genomic_DNA"/>
</dbReference>
<reference evidence="3" key="1">
    <citation type="journal article" date="2019" name="Int. J. Syst. Evol. Microbiol.">
        <title>The Global Catalogue of Microorganisms (GCM) 10K type strain sequencing project: providing services to taxonomists for standard genome sequencing and annotation.</title>
        <authorList>
            <consortium name="The Broad Institute Genomics Platform"/>
            <consortium name="The Broad Institute Genome Sequencing Center for Infectious Disease"/>
            <person name="Wu L."/>
            <person name="Ma J."/>
        </authorList>
    </citation>
    <scope>NUCLEOTIDE SEQUENCE [LARGE SCALE GENOMIC DNA]</scope>
    <source>
        <strain evidence="3">KCTC 42087</strain>
    </source>
</reference>
<evidence type="ECO:0000313" key="3">
    <source>
        <dbReference type="Proteomes" id="UP001596074"/>
    </source>
</evidence>
<accession>A0ABW0ZV43</accession>
<name>A0ABW0ZV43_9ACTN</name>